<dbReference type="VEuPathDB" id="CryptoDB:Vbra_17469"/>
<evidence type="ECO:0000313" key="1">
    <source>
        <dbReference type="EMBL" id="CEM27476.1"/>
    </source>
</evidence>
<dbReference type="EMBL" id="CDMY01000635">
    <property type="protein sequence ID" value="CEM27476.1"/>
    <property type="molecule type" value="Genomic_DNA"/>
</dbReference>
<sequence length="80" mass="9100">MPSFVPVEQAAFEVGQRMQNDHQLVQEAEEAFRTVCEQDAEIQLAARDAERVQLQKRREAIQLFGSGERQDLPTWSAGRA</sequence>
<dbReference type="AlphaFoldDB" id="A0A0G4GEC6"/>
<protein>
    <submittedName>
        <fullName evidence="1">Uncharacterized protein</fullName>
    </submittedName>
</protein>
<organism evidence="1 2">
    <name type="scientific">Vitrella brassicaformis (strain CCMP3155)</name>
    <dbReference type="NCBI Taxonomy" id="1169540"/>
    <lineage>
        <taxon>Eukaryota</taxon>
        <taxon>Sar</taxon>
        <taxon>Alveolata</taxon>
        <taxon>Colpodellida</taxon>
        <taxon>Vitrellaceae</taxon>
        <taxon>Vitrella</taxon>
    </lineage>
</organism>
<dbReference type="Proteomes" id="UP000041254">
    <property type="component" value="Unassembled WGS sequence"/>
</dbReference>
<reference evidence="1 2" key="1">
    <citation type="submission" date="2014-11" db="EMBL/GenBank/DDBJ databases">
        <authorList>
            <person name="Zhu J."/>
            <person name="Qi W."/>
            <person name="Song R."/>
        </authorList>
    </citation>
    <scope>NUCLEOTIDE SEQUENCE [LARGE SCALE GENOMIC DNA]</scope>
</reference>
<proteinExistence type="predicted"/>
<name>A0A0G4GEC6_VITBC</name>
<dbReference type="InParanoid" id="A0A0G4GEC6"/>
<accession>A0A0G4GEC6</accession>
<gene>
    <name evidence="1" type="ORF">Vbra_17469</name>
</gene>
<evidence type="ECO:0000313" key="2">
    <source>
        <dbReference type="Proteomes" id="UP000041254"/>
    </source>
</evidence>
<keyword evidence="2" id="KW-1185">Reference proteome</keyword>